<dbReference type="SUPFAM" id="SSF53271">
    <property type="entry name" value="PRTase-like"/>
    <property type="match status" value="1"/>
</dbReference>
<dbReference type="Pfam" id="PF00156">
    <property type="entry name" value="Pribosyltran"/>
    <property type="match status" value="1"/>
</dbReference>
<dbReference type="InterPro" id="IPR050408">
    <property type="entry name" value="HGPRT"/>
</dbReference>
<sequence>MINKCIGEMVLGPQAIQEGVEAVASQLNEQFTDAVLIVVVPGGIFFAADLARLLKFEVSIDYISCPHEPGKRSNESEIVYHRNIDVEGKDVIVVDDAIESGGTMKRLVHYLSTNYRPRSLSTATLLVKPGRVEIPVRQHFGYEMPNDDLLVGYGLPWENRFRNLPYVSKLVG</sequence>
<accession>A0ABY1ZKL3</accession>
<comment type="catalytic activity">
    <reaction evidence="2">
        <text>IMP + diphosphate = hypoxanthine + 5-phospho-alpha-D-ribose 1-diphosphate</text>
        <dbReference type="Rhea" id="RHEA:17973"/>
        <dbReference type="ChEBI" id="CHEBI:17368"/>
        <dbReference type="ChEBI" id="CHEBI:33019"/>
        <dbReference type="ChEBI" id="CHEBI:58017"/>
        <dbReference type="ChEBI" id="CHEBI:58053"/>
        <dbReference type="EC" id="2.4.2.8"/>
    </reaction>
    <physiologicalReaction direction="right-to-left" evidence="2">
        <dbReference type="Rhea" id="RHEA:17975"/>
    </physiologicalReaction>
</comment>
<protein>
    <submittedName>
        <fullName evidence="4">Hypoxanthine phosphoribosyltransferase</fullName>
    </submittedName>
</protein>
<dbReference type="CDD" id="cd06223">
    <property type="entry name" value="PRTases_typeI"/>
    <property type="match status" value="1"/>
</dbReference>
<keyword evidence="4" id="KW-0328">Glycosyltransferase</keyword>
<proteinExistence type="predicted"/>
<keyword evidence="5" id="KW-1185">Reference proteome</keyword>
<dbReference type="InterPro" id="IPR000836">
    <property type="entry name" value="PRTase_dom"/>
</dbReference>
<dbReference type="GO" id="GO:0016757">
    <property type="term" value="F:glycosyltransferase activity"/>
    <property type="evidence" value="ECO:0007669"/>
    <property type="project" value="UniProtKB-KW"/>
</dbReference>
<dbReference type="Gene3D" id="3.40.50.2020">
    <property type="match status" value="1"/>
</dbReference>
<name>A0ABY1ZKL3_9GAMM</name>
<dbReference type="PANTHER" id="PTHR43340:SF1">
    <property type="entry name" value="HYPOXANTHINE PHOSPHORIBOSYLTRANSFERASE"/>
    <property type="match status" value="1"/>
</dbReference>
<reference evidence="4 5" key="1">
    <citation type="submission" date="2019-02" db="EMBL/GenBank/DDBJ databases">
        <title>Marinobacter halodurans sp. nov., a marine bacterium isolated from sea tidal flat.</title>
        <authorList>
            <person name="Yoo Y."/>
            <person name="Lee D.W."/>
            <person name="Kim B.S."/>
            <person name="Kim J.-J."/>
        </authorList>
    </citation>
    <scope>NUCLEOTIDE SEQUENCE [LARGE SCALE GENOMIC DNA]</scope>
    <source>
        <strain evidence="4 5">YJ-S3-2</strain>
    </source>
</reference>
<comment type="caution">
    <text evidence="4">The sequence shown here is derived from an EMBL/GenBank/DDBJ whole genome shotgun (WGS) entry which is preliminary data.</text>
</comment>
<evidence type="ECO:0000313" key="5">
    <source>
        <dbReference type="Proteomes" id="UP000313645"/>
    </source>
</evidence>
<evidence type="ECO:0000256" key="2">
    <source>
        <dbReference type="ARBA" id="ARBA00049402"/>
    </source>
</evidence>
<comment type="catalytic activity">
    <reaction evidence="1">
        <text>GMP + diphosphate = guanine + 5-phospho-alpha-D-ribose 1-diphosphate</text>
        <dbReference type="Rhea" id="RHEA:25424"/>
        <dbReference type="ChEBI" id="CHEBI:16235"/>
        <dbReference type="ChEBI" id="CHEBI:33019"/>
        <dbReference type="ChEBI" id="CHEBI:58017"/>
        <dbReference type="ChEBI" id="CHEBI:58115"/>
        <dbReference type="EC" id="2.4.2.8"/>
    </reaction>
    <physiologicalReaction direction="right-to-left" evidence="1">
        <dbReference type="Rhea" id="RHEA:25426"/>
    </physiologicalReaction>
</comment>
<dbReference type="Proteomes" id="UP000313645">
    <property type="component" value="Unassembled WGS sequence"/>
</dbReference>
<evidence type="ECO:0000256" key="1">
    <source>
        <dbReference type="ARBA" id="ARBA00048811"/>
    </source>
</evidence>
<feature type="domain" description="Phosphoribosyltransferase" evidence="3">
    <location>
        <begin position="14"/>
        <end position="131"/>
    </location>
</feature>
<dbReference type="RefSeq" id="WP_131482759.1">
    <property type="nucleotide sequence ID" value="NZ_SJDL01000025.1"/>
</dbReference>
<organism evidence="4 5">
    <name type="scientific">Marinobacter halodurans</name>
    <dbReference type="NCBI Taxonomy" id="2528979"/>
    <lineage>
        <taxon>Bacteria</taxon>
        <taxon>Pseudomonadati</taxon>
        <taxon>Pseudomonadota</taxon>
        <taxon>Gammaproteobacteria</taxon>
        <taxon>Pseudomonadales</taxon>
        <taxon>Marinobacteraceae</taxon>
        <taxon>Marinobacter</taxon>
    </lineage>
</organism>
<dbReference type="InterPro" id="IPR029057">
    <property type="entry name" value="PRTase-like"/>
</dbReference>
<evidence type="ECO:0000313" key="4">
    <source>
        <dbReference type="EMBL" id="TBW53351.1"/>
    </source>
</evidence>
<keyword evidence="4" id="KW-0808">Transferase</keyword>
<evidence type="ECO:0000259" key="3">
    <source>
        <dbReference type="Pfam" id="PF00156"/>
    </source>
</evidence>
<gene>
    <name evidence="4" type="ORF">EZI54_15325</name>
</gene>
<dbReference type="EMBL" id="SJDL01000025">
    <property type="protein sequence ID" value="TBW53351.1"/>
    <property type="molecule type" value="Genomic_DNA"/>
</dbReference>
<dbReference type="PANTHER" id="PTHR43340">
    <property type="entry name" value="HYPOXANTHINE-GUANINE PHOSPHORIBOSYLTRANSFERASE"/>
    <property type="match status" value="1"/>
</dbReference>